<name>A0AAJ6BK28_9CAUL</name>
<accession>A0AAJ6BK28</accession>
<proteinExistence type="predicted"/>
<reference evidence="2" key="1">
    <citation type="submission" date="2023-03" db="EMBL/GenBank/DDBJ databases">
        <title>Andean soil-derived lignocellulolytic bacterial consortium as a source of novel taxa and putative plastic-active enzymes.</title>
        <authorList>
            <person name="Diaz-Garcia L."/>
            <person name="Chuvochina M."/>
            <person name="Feuerriegel G."/>
            <person name="Bunk B."/>
            <person name="Sproer C."/>
            <person name="Streit W.R."/>
            <person name="Rodriguez L.M."/>
            <person name="Overmann J."/>
            <person name="Jimenez D.J."/>
        </authorList>
    </citation>
    <scope>NUCLEOTIDE SEQUENCE</scope>
    <source>
        <strain evidence="2">MAG 833</strain>
    </source>
</reference>
<dbReference type="Proteomes" id="UP001213664">
    <property type="component" value="Chromosome"/>
</dbReference>
<evidence type="ECO:0000313" key="3">
    <source>
        <dbReference type="Proteomes" id="UP001213664"/>
    </source>
</evidence>
<dbReference type="InterPro" id="IPR041374">
    <property type="entry name" value="BaeRF_family12"/>
</dbReference>
<evidence type="ECO:0000313" key="2">
    <source>
        <dbReference type="EMBL" id="WEK38539.1"/>
    </source>
</evidence>
<evidence type="ECO:0000256" key="1">
    <source>
        <dbReference type="SAM" id="MobiDB-lite"/>
    </source>
</evidence>
<dbReference type="Pfam" id="PF18856">
    <property type="entry name" value="baeRF_family12"/>
    <property type="match status" value="1"/>
</dbReference>
<sequence>MMKLSNGALVAVVDGEKLALFKNTNGSDITLVPLENPPIADRVSGSAGRRSNEANPDNDTQAEDGFAMGVAEVLNKWSVTNKTDELLVIAAPKTLGELRKHWHKDLQSKLVGEIAKDLTGHSTDQIATAIAKA</sequence>
<dbReference type="AlphaFoldDB" id="A0AAJ6BK28"/>
<organism evidence="2 3">
    <name type="scientific">Candidatus Brevundimonas colombiensis</name>
    <dbReference type="NCBI Taxonomy" id="3121376"/>
    <lineage>
        <taxon>Bacteria</taxon>
        <taxon>Pseudomonadati</taxon>
        <taxon>Pseudomonadota</taxon>
        <taxon>Alphaproteobacteria</taxon>
        <taxon>Caulobacterales</taxon>
        <taxon>Caulobacteraceae</taxon>
        <taxon>Brevundimonas</taxon>
    </lineage>
</organism>
<protein>
    <submittedName>
        <fullName evidence="2">Host attachment protein</fullName>
    </submittedName>
</protein>
<gene>
    <name evidence="2" type="ORF">P0Y50_08215</name>
</gene>
<feature type="region of interest" description="Disordered" evidence="1">
    <location>
        <begin position="32"/>
        <end position="63"/>
    </location>
</feature>
<dbReference type="EMBL" id="CP119326">
    <property type="protein sequence ID" value="WEK38539.1"/>
    <property type="molecule type" value="Genomic_DNA"/>
</dbReference>